<evidence type="ECO:0000259" key="2">
    <source>
        <dbReference type="Pfam" id="PF11258"/>
    </source>
</evidence>
<dbReference type="Pfam" id="PF17479">
    <property type="entry name" value="DUF3048_C"/>
    <property type="match status" value="1"/>
</dbReference>
<evidence type="ECO:0000313" key="4">
    <source>
        <dbReference type="EMBL" id="KKR02657.1"/>
    </source>
</evidence>
<evidence type="ECO:0000256" key="1">
    <source>
        <dbReference type="SAM" id="Phobius"/>
    </source>
</evidence>
<gene>
    <name evidence="4" type="ORF">UT29_C0001G0137</name>
</gene>
<dbReference type="Pfam" id="PF11258">
    <property type="entry name" value="DUF3048"/>
    <property type="match status" value="1"/>
</dbReference>
<keyword evidence="1" id="KW-0812">Transmembrane</keyword>
<proteinExistence type="predicted"/>
<name>A0A0G0QLW2_YANXG</name>
<dbReference type="Gene3D" id="3.50.90.10">
    <property type="entry name" value="YerB-like"/>
    <property type="match status" value="1"/>
</dbReference>
<keyword evidence="1" id="KW-0472">Membrane</keyword>
<comment type="caution">
    <text evidence="4">The sequence shown here is derived from an EMBL/GenBank/DDBJ whole genome shotgun (WGS) entry which is preliminary data.</text>
</comment>
<dbReference type="Proteomes" id="UP000034845">
    <property type="component" value="Unassembled WGS sequence"/>
</dbReference>
<keyword evidence="1" id="KW-1133">Transmembrane helix</keyword>
<organism evidence="4 5">
    <name type="scientific">Yanofskybacteria sp. (strain GW2011_GWA1_39_13)</name>
    <dbReference type="NCBI Taxonomy" id="1619019"/>
    <lineage>
        <taxon>Bacteria</taxon>
        <taxon>Candidatus Yanofskyibacteriota</taxon>
    </lineage>
</organism>
<accession>A0A0G0QLW2</accession>
<dbReference type="InterPro" id="IPR035328">
    <property type="entry name" value="DUF3048_C"/>
</dbReference>
<evidence type="ECO:0000313" key="5">
    <source>
        <dbReference type="Proteomes" id="UP000034845"/>
    </source>
</evidence>
<dbReference type="EMBL" id="LBWF01000001">
    <property type="protein sequence ID" value="KKR02657.1"/>
    <property type="molecule type" value="Genomic_DNA"/>
</dbReference>
<evidence type="ECO:0000259" key="3">
    <source>
        <dbReference type="Pfam" id="PF17479"/>
    </source>
</evidence>
<dbReference type="InterPro" id="IPR023158">
    <property type="entry name" value="YerB-like_sf"/>
</dbReference>
<dbReference type="SUPFAM" id="SSF159774">
    <property type="entry name" value="YerB-like"/>
    <property type="match status" value="1"/>
</dbReference>
<feature type="transmembrane region" description="Helical" evidence="1">
    <location>
        <begin position="33"/>
        <end position="52"/>
    </location>
</feature>
<feature type="domain" description="DUF3048" evidence="2">
    <location>
        <begin position="76"/>
        <end position="215"/>
    </location>
</feature>
<protein>
    <submittedName>
        <fullName evidence="4">PT repeat-containing protein</fullName>
    </submittedName>
</protein>
<sequence length="359" mass="39988">MTLHEPHPNSIYDVHSGMPESGKPKLKINLNKALIFLGVVVVGFIIIFIVWWNNEIVINNGISITNRDEVTKSLITGLDCVSADSRPIAIMLASDVETRPLSGISQADMVFEMPVDPTGITRFMAIFQCEKPKEIGSVRSARNDFIPLVAGIGAVYAHWGGEHGALEKLNSRVVDNVDALKYEGEIFYRKSGIRPPHNGFTNLDLITKTAQNLKYDLKNNFSGYPHQKDIPKKNLSNLANQINISYPGRYAVGWTYDSETNSYKRFRGGSAENDKDNGQIVKAGVVVVMNTSSKFLREQYISVDVQGEGVVQIYQNGMVVNGKWSKDPLKLDSKLYFYDDSGKEIKLAPGKIWVEIVTQ</sequence>
<reference evidence="4 5" key="1">
    <citation type="journal article" date="2015" name="Nature">
        <title>rRNA introns, odd ribosomes, and small enigmatic genomes across a large radiation of phyla.</title>
        <authorList>
            <person name="Brown C.T."/>
            <person name="Hug L.A."/>
            <person name="Thomas B.C."/>
            <person name="Sharon I."/>
            <person name="Castelle C.J."/>
            <person name="Singh A."/>
            <person name="Wilkins M.J."/>
            <person name="Williams K.H."/>
            <person name="Banfield J.F."/>
        </authorList>
    </citation>
    <scope>NUCLEOTIDE SEQUENCE [LARGE SCALE GENOMIC DNA]</scope>
    <source>
        <strain evidence="5">GW2011_GWA1_39_13</strain>
    </source>
</reference>
<dbReference type="AlphaFoldDB" id="A0A0G0QLW2"/>
<dbReference type="InterPro" id="IPR021416">
    <property type="entry name" value="DUF3048_N"/>
</dbReference>
<feature type="domain" description="DUF3048" evidence="3">
    <location>
        <begin position="243"/>
        <end position="354"/>
    </location>
</feature>